<dbReference type="GO" id="GO:0006813">
    <property type="term" value="P:potassium ion transport"/>
    <property type="evidence" value="ECO:0007669"/>
    <property type="project" value="InterPro"/>
</dbReference>
<dbReference type="Gene3D" id="3.30.70.1450">
    <property type="entry name" value="Regulator of K+ conductance, C-terminal domain"/>
    <property type="match status" value="1"/>
</dbReference>
<evidence type="ECO:0000256" key="6">
    <source>
        <dbReference type="SAM" id="Phobius"/>
    </source>
</evidence>
<gene>
    <name evidence="8" type="ORF">B0F87_102527</name>
</gene>
<keyword evidence="2 6" id="KW-0812">Transmembrane</keyword>
<dbReference type="PANTHER" id="PTHR43833">
    <property type="entry name" value="POTASSIUM CHANNEL PROTEIN 2-RELATED-RELATED"/>
    <property type="match status" value="1"/>
</dbReference>
<keyword evidence="3 6" id="KW-1133">Transmembrane helix</keyword>
<evidence type="ECO:0000313" key="8">
    <source>
        <dbReference type="EMBL" id="PPK77414.1"/>
    </source>
</evidence>
<dbReference type="GO" id="GO:0005216">
    <property type="term" value="F:monoatomic ion channel activity"/>
    <property type="evidence" value="ECO:0007669"/>
    <property type="project" value="InterPro"/>
</dbReference>
<proteinExistence type="predicted"/>
<dbReference type="SUPFAM" id="SSF81324">
    <property type="entry name" value="Voltage-gated potassium channels"/>
    <property type="match status" value="1"/>
</dbReference>
<comment type="subcellular location">
    <subcellularLocation>
        <location evidence="1">Membrane</location>
        <topology evidence="1">Multi-pass membrane protein</topology>
    </subcellularLocation>
</comment>
<sequence length="534" mass="61065">MLTRLIVYFAYFLKASKRYQRTKLFFYDLLENAGSPLKSYFDVFMICLVMLSVFLLIYEVDHKLGESEVLFERCVISLFIAEYLLRGWLYSDNHKIILEHYEKAEYLNVPFRLGKVAGIILAKKIKYIFTPLALIDLLAILPTYRPLRVMRIFLLFRLFKLFRYFNSIKVFARILVSRRFELVTLGIFLGFLVFIGSTAIYLFENPANGGQVKNLFEGFYWAVVTVATVGYGDISPQTTGGRIIAMVLILVGLGVLSFLVSIIVTAFNEEMDELRENSTYAALNRFDNFIIICGFGRVGQHIARQLEKDQLNFVIIDPKEANVLKAKRLGYLVIHEDASKNGVIQNAGINNGATAVICTTGDDVINVYITLTSRHLNPGIKIISRANNQDNVKKLYQAGASNVIQPFEIAGMVVAEYIGQPVAFEAILGIIREESHIIMETLCVHPGSFIERMSIVEIDFEKRKLMLLGIISANPVHQKHKNSYPIKNQHFYFNPESFFVLRDGDLLVVIGREYSIDYFRDQIEKSRLKRGRKR</sequence>
<dbReference type="Pfam" id="PF00520">
    <property type="entry name" value="Ion_trans"/>
    <property type="match status" value="1"/>
</dbReference>
<accession>A0A2S6HIV7</accession>
<keyword evidence="4 6" id="KW-0472">Membrane</keyword>
<dbReference type="AlphaFoldDB" id="A0A2S6HIV7"/>
<dbReference type="GO" id="GO:0016020">
    <property type="term" value="C:membrane"/>
    <property type="evidence" value="ECO:0007669"/>
    <property type="project" value="UniProtKB-SubCell"/>
</dbReference>
<feature type="transmembrane region" description="Helical" evidence="6">
    <location>
        <begin position="39"/>
        <end position="58"/>
    </location>
</feature>
<name>A0A2S6HIV7_9GAMM</name>
<dbReference type="InterPro" id="IPR050721">
    <property type="entry name" value="Trk_Ktr_HKT_K-transport"/>
</dbReference>
<dbReference type="SUPFAM" id="SSF116726">
    <property type="entry name" value="TrkA C-terminal domain-like"/>
    <property type="match status" value="1"/>
</dbReference>
<dbReference type="Pfam" id="PF02254">
    <property type="entry name" value="TrkA_N"/>
    <property type="match status" value="1"/>
</dbReference>
<dbReference type="Gene3D" id="3.40.50.720">
    <property type="entry name" value="NAD(P)-binding Rossmann-like Domain"/>
    <property type="match status" value="1"/>
</dbReference>
<dbReference type="InterPro" id="IPR005821">
    <property type="entry name" value="Ion_trans_dom"/>
</dbReference>
<dbReference type="PRINTS" id="PR00169">
    <property type="entry name" value="KCHANNEL"/>
</dbReference>
<dbReference type="InterPro" id="IPR003148">
    <property type="entry name" value="RCK_N"/>
</dbReference>
<dbReference type="PANTHER" id="PTHR43833:SF9">
    <property type="entry name" value="POTASSIUM CHANNEL PROTEIN YUGO-RELATED"/>
    <property type="match status" value="1"/>
</dbReference>
<evidence type="ECO:0000256" key="5">
    <source>
        <dbReference type="ARBA" id="ARBA00029579"/>
    </source>
</evidence>
<keyword evidence="8" id="KW-0406">Ion transport</keyword>
<keyword evidence="8" id="KW-0407">Ion channel</keyword>
<dbReference type="SUPFAM" id="SSF51735">
    <property type="entry name" value="NAD(P)-binding Rossmann-fold domains"/>
    <property type="match status" value="1"/>
</dbReference>
<keyword evidence="8" id="KW-0813">Transport</keyword>
<organism evidence="8 9">
    <name type="scientific">Methylobacter tundripaludum</name>
    <dbReference type="NCBI Taxonomy" id="173365"/>
    <lineage>
        <taxon>Bacteria</taxon>
        <taxon>Pseudomonadati</taxon>
        <taxon>Pseudomonadota</taxon>
        <taxon>Gammaproteobacteria</taxon>
        <taxon>Methylococcales</taxon>
        <taxon>Methylococcaceae</taxon>
        <taxon>Methylobacter</taxon>
    </lineage>
</organism>
<dbReference type="EMBL" id="PTIZ01000002">
    <property type="protein sequence ID" value="PPK77414.1"/>
    <property type="molecule type" value="Genomic_DNA"/>
</dbReference>
<dbReference type="PROSITE" id="PS51201">
    <property type="entry name" value="RCK_N"/>
    <property type="match status" value="1"/>
</dbReference>
<dbReference type="RefSeq" id="WP_104428072.1">
    <property type="nucleotide sequence ID" value="NZ_PTIZ01000002.1"/>
</dbReference>
<feature type="domain" description="RCK N-terminal" evidence="7">
    <location>
        <begin position="287"/>
        <end position="405"/>
    </location>
</feature>
<reference evidence="8 9" key="1">
    <citation type="submission" date="2018-02" db="EMBL/GenBank/DDBJ databases">
        <title>Subsurface microbial communities from deep shales in Ohio and West Virginia, USA.</title>
        <authorList>
            <person name="Wrighton K."/>
        </authorList>
    </citation>
    <scope>NUCLEOTIDE SEQUENCE [LARGE SCALE GENOMIC DNA]</scope>
    <source>
        <strain evidence="8 9">OWC-DMM</strain>
    </source>
</reference>
<evidence type="ECO:0000256" key="3">
    <source>
        <dbReference type="ARBA" id="ARBA00022989"/>
    </source>
</evidence>
<feature type="transmembrane region" description="Helical" evidence="6">
    <location>
        <begin position="182"/>
        <end position="203"/>
    </location>
</feature>
<evidence type="ECO:0000256" key="1">
    <source>
        <dbReference type="ARBA" id="ARBA00004141"/>
    </source>
</evidence>
<evidence type="ECO:0000259" key="7">
    <source>
        <dbReference type="PROSITE" id="PS51201"/>
    </source>
</evidence>
<dbReference type="InterPro" id="IPR036291">
    <property type="entry name" value="NAD(P)-bd_dom_sf"/>
</dbReference>
<protein>
    <recommendedName>
        <fullName evidence="5">BK channel</fullName>
    </recommendedName>
</protein>
<feature type="transmembrane region" description="Helical" evidence="6">
    <location>
        <begin position="243"/>
        <end position="267"/>
    </location>
</feature>
<comment type="caution">
    <text evidence="8">The sequence shown here is derived from an EMBL/GenBank/DDBJ whole genome shotgun (WGS) entry which is preliminary data.</text>
</comment>
<dbReference type="InterPro" id="IPR036721">
    <property type="entry name" value="RCK_C_sf"/>
</dbReference>
<evidence type="ECO:0000313" key="9">
    <source>
        <dbReference type="Proteomes" id="UP000240010"/>
    </source>
</evidence>
<evidence type="ECO:0000256" key="4">
    <source>
        <dbReference type="ARBA" id="ARBA00023136"/>
    </source>
</evidence>
<feature type="transmembrane region" description="Helical" evidence="6">
    <location>
        <begin position="215"/>
        <end position="231"/>
    </location>
</feature>
<dbReference type="Gene3D" id="1.10.287.70">
    <property type="match status" value="1"/>
</dbReference>
<dbReference type="Proteomes" id="UP000240010">
    <property type="component" value="Unassembled WGS sequence"/>
</dbReference>
<evidence type="ECO:0000256" key="2">
    <source>
        <dbReference type="ARBA" id="ARBA00022692"/>
    </source>
</evidence>